<keyword evidence="4" id="KW-1185">Reference proteome</keyword>
<proteinExistence type="inferred from homology"/>
<dbReference type="KEGG" id="sgm:GCM10017557_81610"/>
<dbReference type="InterPro" id="IPR000600">
    <property type="entry name" value="ROK"/>
</dbReference>
<dbReference type="SUPFAM" id="SSF46785">
    <property type="entry name" value="Winged helix' DNA-binding domain"/>
    <property type="match status" value="1"/>
</dbReference>
<dbReference type="Proteomes" id="UP000516444">
    <property type="component" value="Chromosome"/>
</dbReference>
<protein>
    <recommendedName>
        <fullName evidence="5">ROK family transcriptional regulator</fullName>
    </recommendedName>
</protein>
<dbReference type="Gene3D" id="1.10.10.10">
    <property type="entry name" value="Winged helix-like DNA-binding domain superfamily/Winged helix DNA-binding domain"/>
    <property type="match status" value="1"/>
</dbReference>
<sequence length="465" mass="48783">MLSGMHEHDGPLTRLRRSHEHGVLDLLRKNGPMSRADLGARSGLSRTTLHDIVGGLVGSGAVVTSTPHVEVRKRGRPVEQLSLNPAAGEAVGIDFARRAVHVAAVNFAHEVIGSASEAHATDLSWPERVDIAVRLLTTLATGPSDDSSTGSSTGPSDDMAGGAAAGGPDRDRSQDPDRERDRSQDPDRERDRSQDPDRERDRSQDRSATVHLDALSAIGVGVVGPTTDPGSENAHAQGIDGLPDLLRKRFGAPVLLDNNTRLAALAEAVWGAAADSSDVLYLRLSHGVGGGLVVGGALHRGRYGLSGEFGHITVDPAGRQCECGGTGCLETRASLDAVLYRYREAGGRATDLAGFLDATSAAERPALEVLERVGSEIGEVLAAVCHAVGPGVIVVGGELAEAGPALLEPVERALRQHLMPMARRYVDVRRATLGEAGSALGGIALVLHESPLLSHYPRPVSEENE</sequence>
<reference evidence="3 4" key="1">
    <citation type="journal article" date="2014" name="Int. J. Syst. Evol. Microbiol.">
        <title>Complete genome sequence of Corynebacterium casei LMG S-19264T (=DSM 44701T), isolated from a smear-ripened cheese.</title>
        <authorList>
            <consortium name="US DOE Joint Genome Institute (JGI-PGF)"/>
            <person name="Walter F."/>
            <person name="Albersmeier A."/>
            <person name="Kalinowski J."/>
            <person name="Ruckert C."/>
        </authorList>
    </citation>
    <scope>NUCLEOTIDE SEQUENCE [LARGE SCALE GENOMIC DNA]</scope>
    <source>
        <strain evidence="3 4">JCM 4677</strain>
    </source>
</reference>
<dbReference type="PANTHER" id="PTHR18964:SF149">
    <property type="entry name" value="BIFUNCTIONAL UDP-N-ACETYLGLUCOSAMINE 2-EPIMERASE_N-ACETYLMANNOSAMINE KINASE"/>
    <property type="match status" value="1"/>
</dbReference>
<dbReference type="SUPFAM" id="SSF53067">
    <property type="entry name" value="Actin-like ATPase domain"/>
    <property type="match status" value="2"/>
</dbReference>
<evidence type="ECO:0000313" key="3">
    <source>
        <dbReference type="EMBL" id="BCL33302.1"/>
    </source>
</evidence>
<dbReference type="InterPro" id="IPR049874">
    <property type="entry name" value="ROK_cs"/>
</dbReference>
<dbReference type="InterPro" id="IPR036390">
    <property type="entry name" value="WH_DNA-bd_sf"/>
</dbReference>
<dbReference type="InterPro" id="IPR043129">
    <property type="entry name" value="ATPase_NBD"/>
</dbReference>
<evidence type="ECO:0000256" key="2">
    <source>
        <dbReference type="SAM" id="MobiDB-lite"/>
    </source>
</evidence>
<dbReference type="AlphaFoldDB" id="A0A7G1PE75"/>
<dbReference type="InterPro" id="IPR036388">
    <property type="entry name" value="WH-like_DNA-bd_sf"/>
</dbReference>
<dbReference type="PROSITE" id="PS01125">
    <property type="entry name" value="ROK"/>
    <property type="match status" value="1"/>
</dbReference>
<dbReference type="RefSeq" id="WP_246596692.1">
    <property type="nucleotide sequence ID" value="NZ_AP023440.1"/>
</dbReference>
<dbReference type="Pfam" id="PF00480">
    <property type="entry name" value="ROK"/>
    <property type="match status" value="1"/>
</dbReference>
<organism evidence="3 4">
    <name type="scientific">Streptomyces aurantiacus</name>
    <dbReference type="NCBI Taxonomy" id="47760"/>
    <lineage>
        <taxon>Bacteria</taxon>
        <taxon>Bacillati</taxon>
        <taxon>Actinomycetota</taxon>
        <taxon>Actinomycetes</taxon>
        <taxon>Kitasatosporales</taxon>
        <taxon>Streptomycetaceae</taxon>
        <taxon>Streptomyces</taxon>
        <taxon>Streptomyces aurantiacus group</taxon>
    </lineage>
</organism>
<feature type="compositionally biased region" description="Low complexity" evidence="2">
    <location>
        <begin position="141"/>
        <end position="162"/>
    </location>
</feature>
<accession>A0A7G1PE75</accession>
<dbReference type="Gene3D" id="3.30.420.40">
    <property type="match status" value="2"/>
</dbReference>
<feature type="compositionally biased region" description="Basic and acidic residues" evidence="2">
    <location>
        <begin position="168"/>
        <end position="205"/>
    </location>
</feature>
<dbReference type="EMBL" id="AP023440">
    <property type="protein sequence ID" value="BCL33302.1"/>
    <property type="molecule type" value="Genomic_DNA"/>
</dbReference>
<evidence type="ECO:0000313" key="4">
    <source>
        <dbReference type="Proteomes" id="UP000516444"/>
    </source>
</evidence>
<comment type="similarity">
    <text evidence="1">Belongs to the ROK (NagC/XylR) family.</text>
</comment>
<name>A0A7G1PE75_9ACTN</name>
<evidence type="ECO:0000256" key="1">
    <source>
        <dbReference type="ARBA" id="ARBA00006479"/>
    </source>
</evidence>
<gene>
    <name evidence="3" type="ORF">GCM10017557_81610</name>
</gene>
<dbReference type="PANTHER" id="PTHR18964">
    <property type="entry name" value="ROK (REPRESSOR, ORF, KINASE) FAMILY"/>
    <property type="match status" value="1"/>
</dbReference>
<feature type="region of interest" description="Disordered" evidence="2">
    <location>
        <begin position="140"/>
        <end position="211"/>
    </location>
</feature>
<evidence type="ECO:0008006" key="5">
    <source>
        <dbReference type="Google" id="ProtNLM"/>
    </source>
</evidence>